<dbReference type="InterPro" id="IPR001789">
    <property type="entry name" value="Sig_transdc_resp-reg_receiver"/>
</dbReference>
<dbReference type="EMBL" id="JAWONS010000240">
    <property type="protein sequence ID" value="MDW2798935.1"/>
    <property type="molecule type" value="Genomic_DNA"/>
</dbReference>
<evidence type="ECO:0000256" key="3">
    <source>
        <dbReference type="ARBA" id="ARBA00023125"/>
    </source>
</evidence>
<comment type="caution">
    <text evidence="10">The sequence shown here is derived from an EMBL/GenBank/DDBJ whole genome shotgun (WGS) entry which is preliminary data.</text>
</comment>
<keyword evidence="11" id="KW-1185">Reference proteome</keyword>
<dbReference type="SMART" id="SM00448">
    <property type="entry name" value="REC"/>
    <property type="match status" value="1"/>
</dbReference>
<dbReference type="SUPFAM" id="SSF46689">
    <property type="entry name" value="Homeodomain-like"/>
    <property type="match status" value="2"/>
</dbReference>
<dbReference type="PROSITE" id="PS01124">
    <property type="entry name" value="HTH_ARAC_FAMILY_2"/>
    <property type="match status" value="1"/>
</dbReference>
<proteinExistence type="predicted"/>
<accession>A0ABU4GMT2</accession>
<feature type="domain" description="Response regulatory" evidence="9">
    <location>
        <begin position="3"/>
        <end position="120"/>
    </location>
</feature>
<dbReference type="Proteomes" id="UP001276854">
    <property type="component" value="Unassembled WGS sequence"/>
</dbReference>
<dbReference type="InterPro" id="IPR009057">
    <property type="entry name" value="Homeodomain-like_sf"/>
</dbReference>
<keyword evidence="3" id="KW-0238">DNA-binding</keyword>
<dbReference type="SUPFAM" id="SSF52172">
    <property type="entry name" value="CheY-like"/>
    <property type="match status" value="1"/>
</dbReference>
<feature type="region of interest" description="Disordered" evidence="7">
    <location>
        <begin position="126"/>
        <end position="148"/>
    </location>
</feature>
<dbReference type="Pfam" id="PF00072">
    <property type="entry name" value="Response_reg"/>
    <property type="match status" value="1"/>
</dbReference>
<feature type="compositionally biased region" description="Basic and acidic residues" evidence="7">
    <location>
        <begin position="132"/>
        <end position="148"/>
    </location>
</feature>
<dbReference type="SMART" id="SM00342">
    <property type="entry name" value="HTH_ARAC"/>
    <property type="match status" value="1"/>
</dbReference>
<name>A0ABU4GMT2_9CLOT</name>
<dbReference type="PROSITE" id="PS50110">
    <property type="entry name" value="RESPONSE_REGULATORY"/>
    <property type="match status" value="1"/>
</dbReference>
<dbReference type="InterPro" id="IPR018062">
    <property type="entry name" value="HTH_AraC-typ_CS"/>
</dbReference>
<dbReference type="InterPro" id="IPR020449">
    <property type="entry name" value="Tscrpt_reg_AraC-type_HTH"/>
</dbReference>
<evidence type="ECO:0000256" key="6">
    <source>
        <dbReference type="PROSITE-ProRule" id="PRU00169"/>
    </source>
</evidence>
<evidence type="ECO:0000256" key="7">
    <source>
        <dbReference type="SAM" id="MobiDB-lite"/>
    </source>
</evidence>
<organism evidence="10 11">
    <name type="scientific">Clostridium boliviensis</name>
    <dbReference type="NCBI Taxonomy" id="318465"/>
    <lineage>
        <taxon>Bacteria</taxon>
        <taxon>Bacillati</taxon>
        <taxon>Bacillota</taxon>
        <taxon>Clostridia</taxon>
        <taxon>Eubacteriales</taxon>
        <taxon>Clostridiaceae</taxon>
        <taxon>Clostridium</taxon>
    </lineage>
</organism>
<keyword evidence="2" id="KW-0805">Transcription regulation</keyword>
<dbReference type="PRINTS" id="PR00032">
    <property type="entry name" value="HTHARAC"/>
</dbReference>
<evidence type="ECO:0000256" key="5">
    <source>
        <dbReference type="ARBA" id="ARBA00024867"/>
    </source>
</evidence>
<evidence type="ECO:0000256" key="1">
    <source>
        <dbReference type="ARBA" id="ARBA00018672"/>
    </source>
</evidence>
<keyword evidence="6" id="KW-0597">Phosphoprotein</keyword>
<dbReference type="PROSITE" id="PS00041">
    <property type="entry name" value="HTH_ARAC_FAMILY_1"/>
    <property type="match status" value="1"/>
</dbReference>
<evidence type="ECO:0000256" key="4">
    <source>
        <dbReference type="ARBA" id="ARBA00023163"/>
    </source>
</evidence>
<evidence type="ECO:0000259" key="9">
    <source>
        <dbReference type="PROSITE" id="PS50110"/>
    </source>
</evidence>
<dbReference type="InterPro" id="IPR018060">
    <property type="entry name" value="HTH_AraC"/>
</dbReference>
<gene>
    <name evidence="10" type="ORF">RZO55_15275</name>
</gene>
<reference evidence="10 11" key="1">
    <citation type="submission" date="2023-10" db="EMBL/GenBank/DDBJ databases">
        <title>A novel Glycoside Hydrolase 43-Like Enzyme from Clostrdium boliviensis is an Endo-xylanase, and a Candidate for Xylooligosaccharides Production from Different Xylan Substrates.</title>
        <authorList>
            <person name="Alvarez M.T."/>
            <person name="Rocabado-Villegas L.R."/>
            <person name="Salas-Veizaga D.M."/>
            <person name="Linares-Pasten J.A."/>
            <person name="Gudmundsdottir E.E."/>
            <person name="Hreggvidsson G.O."/>
            <person name="Adlercreutz P."/>
            <person name="Nordberg Karlsson E."/>
        </authorList>
    </citation>
    <scope>NUCLEOTIDE SEQUENCE [LARGE SCALE GENOMIC DNA]</scope>
    <source>
        <strain evidence="10 11">E-1</strain>
    </source>
</reference>
<dbReference type="Gene3D" id="1.10.10.60">
    <property type="entry name" value="Homeodomain-like"/>
    <property type="match status" value="2"/>
</dbReference>
<dbReference type="Gene3D" id="3.40.50.2300">
    <property type="match status" value="1"/>
</dbReference>
<evidence type="ECO:0000259" key="8">
    <source>
        <dbReference type="PROSITE" id="PS01124"/>
    </source>
</evidence>
<evidence type="ECO:0000313" key="10">
    <source>
        <dbReference type="EMBL" id="MDW2798935.1"/>
    </source>
</evidence>
<dbReference type="CDD" id="cd17536">
    <property type="entry name" value="REC_YesN-like"/>
    <property type="match status" value="1"/>
</dbReference>
<evidence type="ECO:0000313" key="11">
    <source>
        <dbReference type="Proteomes" id="UP001276854"/>
    </source>
</evidence>
<dbReference type="Pfam" id="PF12833">
    <property type="entry name" value="HTH_18"/>
    <property type="match status" value="1"/>
</dbReference>
<dbReference type="RefSeq" id="WP_318065134.1">
    <property type="nucleotide sequence ID" value="NZ_JAWONS010000240.1"/>
</dbReference>
<comment type="function">
    <text evidence="5">May play the central regulatory role in sporulation. It may be an element of the effector pathway responsible for the activation of sporulation genes in response to nutritional stress. Spo0A may act in concert with spo0H (a sigma factor) to control the expression of some genes that are critical to the sporulation process.</text>
</comment>
<sequence>MYRILLADDEQIERMALARRLIKHFGDSIAISEAADGADAIAIFEREKCQIAILDIAMPELNGVEAAERIRSLSRDCVIIFLTAYDEFSYAKRAIVIRALDYLLKPCEEEELLAVMEEAMRLADIGSNAGPEPHEPDSELHESEDGDAKSEVAARILEYIKNNYMKEISMQDAARMLHYSDAYFCKLFKQCFDQNFTTYLTKVRISEAKKLLMNKNASVKDVSIQVGYFDSNYFAKVFRRITGMLPSEFRDGQNAQK</sequence>
<evidence type="ECO:0000256" key="2">
    <source>
        <dbReference type="ARBA" id="ARBA00023015"/>
    </source>
</evidence>
<dbReference type="InterPro" id="IPR011006">
    <property type="entry name" value="CheY-like_superfamily"/>
</dbReference>
<feature type="modified residue" description="4-aspartylphosphate" evidence="6">
    <location>
        <position position="55"/>
    </location>
</feature>
<dbReference type="PANTHER" id="PTHR43280">
    <property type="entry name" value="ARAC-FAMILY TRANSCRIPTIONAL REGULATOR"/>
    <property type="match status" value="1"/>
</dbReference>
<keyword evidence="4" id="KW-0804">Transcription</keyword>
<feature type="domain" description="HTH araC/xylS-type" evidence="8">
    <location>
        <begin position="154"/>
        <end position="252"/>
    </location>
</feature>
<protein>
    <recommendedName>
        <fullName evidence="1">Stage 0 sporulation protein A homolog</fullName>
    </recommendedName>
</protein>
<dbReference type="PANTHER" id="PTHR43280:SF28">
    <property type="entry name" value="HTH-TYPE TRANSCRIPTIONAL ACTIVATOR RHAS"/>
    <property type="match status" value="1"/>
</dbReference>